<evidence type="ECO:0000256" key="1">
    <source>
        <dbReference type="ARBA" id="ARBA00006484"/>
    </source>
</evidence>
<dbReference type="InterPro" id="IPR002347">
    <property type="entry name" value="SDR_fam"/>
</dbReference>
<organism evidence="3">
    <name type="scientific">human gut metagenome</name>
    <dbReference type="NCBI Taxonomy" id="408170"/>
    <lineage>
        <taxon>unclassified sequences</taxon>
        <taxon>metagenomes</taxon>
        <taxon>organismal metagenomes</taxon>
    </lineage>
</organism>
<dbReference type="EMBL" id="AJWZ01007284">
    <property type="protein sequence ID" value="EKC57337.1"/>
    <property type="molecule type" value="Genomic_DNA"/>
</dbReference>
<dbReference type="InterPro" id="IPR036291">
    <property type="entry name" value="NAD(P)-bd_dom_sf"/>
</dbReference>
<dbReference type="SUPFAM" id="SSF51735">
    <property type="entry name" value="NAD(P)-binding Rossmann-fold domains"/>
    <property type="match status" value="1"/>
</dbReference>
<keyword evidence="2" id="KW-0560">Oxidoreductase</keyword>
<dbReference type="PANTHER" id="PTHR42901:SF1">
    <property type="entry name" value="ALCOHOL DEHYDROGENASE"/>
    <property type="match status" value="1"/>
</dbReference>
<protein>
    <submittedName>
        <fullName evidence="3">Oxidoreductase, short chain dehydrogenase/reductase family</fullName>
    </submittedName>
</protein>
<name>K1S9F5_9ZZZZ</name>
<dbReference type="PANTHER" id="PTHR42901">
    <property type="entry name" value="ALCOHOL DEHYDROGENASE"/>
    <property type="match status" value="1"/>
</dbReference>
<dbReference type="AlphaFoldDB" id="K1S9F5"/>
<accession>K1S9F5</accession>
<evidence type="ECO:0000256" key="2">
    <source>
        <dbReference type="ARBA" id="ARBA00023002"/>
    </source>
</evidence>
<sequence>MKILITGATSGIAYETALKLLEQNNFVYLCTHTEEEKYLLKEKLANKSNAKVYKLDVCNENDLKLLDILDYDVFWSHAGIGNGGAVLGISLDTIRKNYEVNVFKNIAVIKRAYENMRHKNIEGKIFVTSSLAAYLPLTYLGAYTSSKAALSSLCYTMNKELKLIGSNISLTLIELGAYHTGFNQVMIDNKERFLKPASTFYLYKDKVTKKQNNLFNLIEKKTLTAVSTKLAKQISKKNPKFLIRTPLIQRLLVKLYIIFLR</sequence>
<dbReference type="PRINTS" id="PR00081">
    <property type="entry name" value="GDHRDH"/>
</dbReference>
<dbReference type="Pfam" id="PF00106">
    <property type="entry name" value="adh_short"/>
    <property type="match status" value="1"/>
</dbReference>
<proteinExistence type="inferred from homology"/>
<reference evidence="3" key="1">
    <citation type="journal article" date="2013" name="Environ. Microbiol.">
        <title>Microbiota from the distal guts of lean and obese adolescents exhibit partial functional redundancy besides clear differences in community structure.</title>
        <authorList>
            <person name="Ferrer M."/>
            <person name="Ruiz A."/>
            <person name="Lanza F."/>
            <person name="Haange S.B."/>
            <person name="Oberbach A."/>
            <person name="Till H."/>
            <person name="Bargiela R."/>
            <person name="Campoy C."/>
            <person name="Segura M.T."/>
            <person name="Richter M."/>
            <person name="von Bergen M."/>
            <person name="Seifert J."/>
            <person name="Suarez A."/>
        </authorList>
    </citation>
    <scope>NUCLEOTIDE SEQUENCE</scope>
</reference>
<evidence type="ECO:0000313" key="3">
    <source>
        <dbReference type="EMBL" id="EKC57337.1"/>
    </source>
</evidence>
<comment type="caution">
    <text evidence="3">The sequence shown here is derived from an EMBL/GenBank/DDBJ whole genome shotgun (WGS) entry which is preliminary data.</text>
</comment>
<dbReference type="Gene3D" id="3.40.50.720">
    <property type="entry name" value="NAD(P)-binding Rossmann-like Domain"/>
    <property type="match status" value="1"/>
</dbReference>
<gene>
    <name evidence="3" type="ORF">OBE_10578</name>
</gene>
<comment type="similarity">
    <text evidence="1">Belongs to the short-chain dehydrogenases/reductases (SDR) family.</text>
</comment>
<dbReference type="GO" id="GO:0016491">
    <property type="term" value="F:oxidoreductase activity"/>
    <property type="evidence" value="ECO:0007669"/>
    <property type="project" value="UniProtKB-KW"/>
</dbReference>